<gene>
    <name evidence="1" type="ORF">HMPREF0758_1980</name>
</gene>
<accession>D4E0U8</accession>
<evidence type="ECO:0000313" key="2">
    <source>
        <dbReference type="Proteomes" id="UP000005723"/>
    </source>
</evidence>
<evidence type="ECO:0000313" key="1">
    <source>
        <dbReference type="EMBL" id="EFE96551.1"/>
    </source>
</evidence>
<organism evidence="1 2">
    <name type="scientific">Serratia odorifera DSM 4582</name>
    <dbReference type="NCBI Taxonomy" id="667129"/>
    <lineage>
        <taxon>Bacteria</taxon>
        <taxon>Pseudomonadati</taxon>
        <taxon>Pseudomonadota</taxon>
        <taxon>Gammaproteobacteria</taxon>
        <taxon>Enterobacterales</taxon>
        <taxon>Yersiniaceae</taxon>
        <taxon>Serratia</taxon>
    </lineage>
</organism>
<proteinExistence type="predicted"/>
<dbReference type="AlphaFoldDB" id="D4E0U8"/>
<comment type="caution">
    <text evidence="1">The sequence shown here is derived from an EMBL/GenBank/DDBJ whole genome shotgun (WGS) entry which is preliminary data.</text>
</comment>
<keyword evidence="2" id="KW-1185">Reference proteome</keyword>
<dbReference type="HOGENOM" id="CLU_3221961_0_0_6"/>
<dbReference type="EMBL" id="ADBY01000032">
    <property type="protein sequence ID" value="EFE96551.1"/>
    <property type="molecule type" value="Genomic_DNA"/>
</dbReference>
<protein>
    <submittedName>
        <fullName evidence="1">Uncharacterized protein</fullName>
    </submittedName>
</protein>
<dbReference type="Proteomes" id="UP000005723">
    <property type="component" value="Unassembled WGS sequence"/>
</dbReference>
<dbReference type="STRING" id="667129.HMPREF0758_1980"/>
<reference evidence="1 2" key="1">
    <citation type="submission" date="2010-01" db="EMBL/GenBank/DDBJ databases">
        <authorList>
            <person name="Muzny D."/>
            <person name="Qin X."/>
            <person name="Deng J."/>
            <person name="Jiang H."/>
            <person name="Liu Y."/>
            <person name="Qu J."/>
            <person name="Song X.-Z."/>
            <person name="Zhang L."/>
            <person name="Thornton R."/>
            <person name="Coyle M."/>
            <person name="Francisco L."/>
            <person name="Jackson L."/>
            <person name="Javaid M."/>
            <person name="Korchina V."/>
            <person name="Kovar C."/>
            <person name="Mata R."/>
            <person name="Mathew T."/>
            <person name="Ngo R."/>
            <person name="Nguyen L."/>
            <person name="Nguyen N."/>
            <person name="Okwuonu G."/>
            <person name="Ongeri F."/>
            <person name="Pham C."/>
            <person name="Simmons D."/>
            <person name="Wilczek-Boney K."/>
            <person name="Hale W."/>
            <person name="Jakkamsetti A."/>
            <person name="Pham P."/>
            <person name="Ruth R."/>
            <person name="San Lucas F."/>
            <person name="Warren J."/>
            <person name="Zhang J."/>
            <person name="Zhao Z."/>
            <person name="Zhou C."/>
            <person name="Zhu D."/>
            <person name="Lee S."/>
            <person name="Bess C."/>
            <person name="Blankenburg K."/>
            <person name="Forbes L."/>
            <person name="Fu Q."/>
            <person name="Gubbala S."/>
            <person name="Hirani K."/>
            <person name="Jayaseelan J.C."/>
            <person name="Lara F."/>
            <person name="Munidasa M."/>
            <person name="Palculict T."/>
            <person name="Patil S."/>
            <person name="Pu L.-L."/>
            <person name="Saada N."/>
            <person name="Tang L."/>
            <person name="Weissenberger G."/>
            <person name="Zhu Y."/>
            <person name="Hemphill L."/>
            <person name="Shang Y."/>
            <person name="Youmans B."/>
            <person name="Ayvaz T."/>
            <person name="Ross M."/>
            <person name="Santibanez J."/>
            <person name="Aqrawi P."/>
            <person name="Gross S."/>
            <person name="Joshi V."/>
            <person name="Fowler G."/>
            <person name="Nazareth L."/>
            <person name="Reid J."/>
            <person name="Worley K."/>
            <person name="Petrosino J."/>
            <person name="Highlander S."/>
            <person name="Gibbs R."/>
        </authorList>
    </citation>
    <scope>NUCLEOTIDE SEQUENCE [LARGE SCALE GENOMIC DNA]</scope>
    <source>
        <strain evidence="1 2">DSM 4582</strain>
    </source>
</reference>
<name>D4E0U8_SEROD</name>
<sequence>MVKKNAQGVTELLGFIRMNVKQRRHLPLQLARVTAFLVRGCVIE</sequence>